<feature type="region of interest" description="Disordered" evidence="10">
    <location>
        <begin position="472"/>
        <end position="504"/>
    </location>
</feature>
<evidence type="ECO:0000256" key="10">
    <source>
        <dbReference type="SAM" id="MobiDB-lite"/>
    </source>
</evidence>
<organism evidence="11 12">
    <name type="scientific">Thelephora terrestris</name>
    <dbReference type="NCBI Taxonomy" id="56493"/>
    <lineage>
        <taxon>Eukaryota</taxon>
        <taxon>Fungi</taxon>
        <taxon>Dikarya</taxon>
        <taxon>Basidiomycota</taxon>
        <taxon>Agaricomycotina</taxon>
        <taxon>Agaricomycetes</taxon>
        <taxon>Thelephorales</taxon>
        <taxon>Thelephoraceae</taxon>
        <taxon>Thelephora</taxon>
    </lineage>
</organism>
<keyword evidence="12" id="KW-1185">Reference proteome</keyword>
<dbReference type="EC" id="2.3.1.48" evidence="2"/>
<keyword evidence="8" id="KW-0539">Nucleus</keyword>
<comment type="catalytic activity">
    <reaction evidence="9">
        <text>L-lysyl-[histone] + acetyl-CoA = N(6)-acetyl-L-lysyl-[histone] + CoA + H(+)</text>
        <dbReference type="Rhea" id="RHEA:21992"/>
        <dbReference type="Rhea" id="RHEA-COMP:9845"/>
        <dbReference type="Rhea" id="RHEA-COMP:11338"/>
        <dbReference type="ChEBI" id="CHEBI:15378"/>
        <dbReference type="ChEBI" id="CHEBI:29969"/>
        <dbReference type="ChEBI" id="CHEBI:57287"/>
        <dbReference type="ChEBI" id="CHEBI:57288"/>
        <dbReference type="ChEBI" id="CHEBI:61930"/>
        <dbReference type="EC" id="2.3.1.48"/>
    </reaction>
    <physiologicalReaction direction="left-to-right" evidence="9">
        <dbReference type="Rhea" id="RHEA:21993"/>
    </physiologicalReaction>
</comment>
<evidence type="ECO:0000256" key="2">
    <source>
        <dbReference type="ARBA" id="ARBA00013184"/>
    </source>
</evidence>
<comment type="subcellular location">
    <subcellularLocation>
        <location evidence="1">Nucleus</location>
    </subcellularLocation>
</comment>
<dbReference type="PANTHER" id="PTHR31571:SF2">
    <property type="entry name" value="HISTONE ACETYLTRANSFERASE RTT109"/>
    <property type="match status" value="1"/>
</dbReference>
<evidence type="ECO:0000256" key="9">
    <source>
        <dbReference type="ARBA" id="ARBA00048940"/>
    </source>
</evidence>
<feature type="compositionally biased region" description="Basic and acidic residues" evidence="10">
    <location>
        <begin position="402"/>
        <end position="423"/>
    </location>
</feature>
<keyword evidence="4" id="KW-0227">DNA damage</keyword>
<keyword evidence="5" id="KW-0007">Acetylation</keyword>
<evidence type="ECO:0000313" key="11">
    <source>
        <dbReference type="EMBL" id="KAF9778605.1"/>
    </source>
</evidence>
<name>A0A9P6L1L7_9AGAM</name>
<dbReference type="GO" id="GO:0006355">
    <property type="term" value="P:regulation of DNA-templated transcription"/>
    <property type="evidence" value="ECO:0007669"/>
    <property type="project" value="InterPro"/>
</dbReference>
<dbReference type="InterPro" id="IPR016849">
    <property type="entry name" value="Rtt109"/>
</dbReference>
<protein>
    <recommendedName>
        <fullName evidence="2">histone acetyltransferase</fullName>
        <ecNumber evidence="2">2.3.1.48</ecNumber>
    </recommendedName>
</protein>
<keyword evidence="6" id="KW-0805">Transcription regulation</keyword>
<keyword evidence="3" id="KW-0808">Transferase</keyword>
<evidence type="ECO:0000256" key="6">
    <source>
        <dbReference type="ARBA" id="ARBA00023015"/>
    </source>
</evidence>
<evidence type="ECO:0000256" key="4">
    <source>
        <dbReference type="ARBA" id="ARBA00022763"/>
    </source>
</evidence>
<feature type="region of interest" description="Disordered" evidence="10">
    <location>
        <begin position="268"/>
        <end position="295"/>
    </location>
</feature>
<feature type="compositionally biased region" description="Basic and acidic residues" evidence="10">
    <location>
        <begin position="479"/>
        <end position="492"/>
    </location>
</feature>
<feature type="region of interest" description="Disordered" evidence="10">
    <location>
        <begin position="398"/>
        <end position="455"/>
    </location>
</feature>
<feature type="region of interest" description="Disordered" evidence="10">
    <location>
        <begin position="1"/>
        <end position="20"/>
    </location>
</feature>
<dbReference type="GO" id="GO:0032931">
    <property type="term" value="F:histone H3K56 acetyltransferase activity"/>
    <property type="evidence" value="ECO:0007669"/>
    <property type="project" value="TreeGrafter"/>
</dbReference>
<dbReference type="GO" id="GO:0005634">
    <property type="term" value="C:nucleus"/>
    <property type="evidence" value="ECO:0007669"/>
    <property type="project" value="UniProtKB-SubCell"/>
</dbReference>
<evidence type="ECO:0000313" key="12">
    <source>
        <dbReference type="Proteomes" id="UP000736335"/>
    </source>
</evidence>
<proteinExistence type="predicted"/>
<dbReference type="PROSITE" id="PS51728">
    <property type="entry name" value="RTT109_HAT"/>
    <property type="match status" value="1"/>
</dbReference>
<sequence length="504" mass="55182">MCGRVHVITDEPPRQPPRRPQIASWNARVPYPCSHFRAVENPRAVSIRVSPSEAYFYVIPSTRSGILYVSKVDSTGQGQKPSPTSTIVKHFIRFYVDPDTRPNLGGVDGLAEHVWLHVFARAQGQYLFPNSADFEGKKPLSDVKLCGWWKSVLTSAAEQLSKRTGRKEGEMIRLWHVLPGLNELEASQALRSTSFNPPPGPDPSSIAWTYGHPSTQKLDDVDSVPLPCPVDGKGGGLNLGRFIPSFEDDPKARFMDEIAHTTDSDVIKSPVRKKAKKAADEGNHEAGKKDSSRMGELGKVTPEEYWERMSFRQECVAGIVTGFFAMGFVSLPARSGVGGSDPSVFAPQPGQVSSNTTKRVMNSLMTGIEFSTVDRAVRGTETLEGAIKGMCEGISVGVEVDPPPRLREGRGRETPEPTERHDLLVAPPSTPPRRTEPGAGSVATEISPNPFPEPTTSLETYTSWIYGSVCVDNPLPAKSSRESPGRASDRRVTVLTVRKKRKKE</sequence>
<dbReference type="SMART" id="SM01250">
    <property type="entry name" value="KAT11"/>
    <property type="match status" value="1"/>
</dbReference>
<dbReference type="AlphaFoldDB" id="A0A9P6L1L7"/>
<dbReference type="OrthoDB" id="3361892at2759"/>
<dbReference type="Proteomes" id="UP000736335">
    <property type="component" value="Unassembled WGS sequence"/>
</dbReference>
<reference evidence="11" key="2">
    <citation type="submission" date="2020-11" db="EMBL/GenBank/DDBJ databases">
        <authorList>
            <consortium name="DOE Joint Genome Institute"/>
            <person name="Kuo A."/>
            <person name="Miyauchi S."/>
            <person name="Kiss E."/>
            <person name="Drula E."/>
            <person name="Kohler A."/>
            <person name="Sanchez-Garcia M."/>
            <person name="Andreopoulos B."/>
            <person name="Barry K.W."/>
            <person name="Bonito G."/>
            <person name="Buee M."/>
            <person name="Carver A."/>
            <person name="Chen C."/>
            <person name="Cichocki N."/>
            <person name="Clum A."/>
            <person name="Culley D."/>
            <person name="Crous P.W."/>
            <person name="Fauchery L."/>
            <person name="Girlanda M."/>
            <person name="Hayes R."/>
            <person name="Keri Z."/>
            <person name="Labutti K."/>
            <person name="Lipzen A."/>
            <person name="Lombard V."/>
            <person name="Magnuson J."/>
            <person name="Maillard F."/>
            <person name="Morin E."/>
            <person name="Murat C."/>
            <person name="Nolan M."/>
            <person name="Ohm R."/>
            <person name="Pangilinan J."/>
            <person name="Pereira M."/>
            <person name="Perotto S."/>
            <person name="Peter M."/>
            <person name="Riley R."/>
            <person name="Sitrit Y."/>
            <person name="Stielow B."/>
            <person name="Szollosi G."/>
            <person name="Zifcakova L."/>
            <person name="Stursova M."/>
            <person name="Spatafora J.W."/>
            <person name="Tedersoo L."/>
            <person name="Vaario L.-M."/>
            <person name="Yamada A."/>
            <person name="Yan M."/>
            <person name="Wang P."/>
            <person name="Xu J."/>
            <person name="Bruns T."/>
            <person name="Baldrian P."/>
            <person name="Vilgalys R."/>
            <person name="Henrissat B."/>
            <person name="Grigoriev I.V."/>
            <person name="Hibbett D."/>
            <person name="Nagy L.G."/>
            <person name="Martin F.M."/>
        </authorList>
    </citation>
    <scope>NUCLEOTIDE SEQUENCE</scope>
    <source>
        <strain evidence="11">UH-Tt-Lm1</strain>
    </source>
</reference>
<feature type="compositionally biased region" description="Basic and acidic residues" evidence="10">
    <location>
        <begin position="277"/>
        <end position="293"/>
    </location>
</feature>
<dbReference type="PANTHER" id="PTHR31571">
    <property type="entry name" value="ALTERED INHERITANCE OF MITOCHONDRIA PROTEIN 6"/>
    <property type="match status" value="1"/>
</dbReference>
<gene>
    <name evidence="11" type="ORF">BJ322DRAFT_476333</name>
</gene>
<evidence type="ECO:0000256" key="1">
    <source>
        <dbReference type="ARBA" id="ARBA00004123"/>
    </source>
</evidence>
<dbReference type="Pfam" id="PF08214">
    <property type="entry name" value="HAT_KAT11"/>
    <property type="match status" value="1"/>
</dbReference>
<keyword evidence="7" id="KW-0804">Transcription</keyword>
<dbReference type="EMBL" id="WIUZ02000022">
    <property type="protein sequence ID" value="KAF9778605.1"/>
    <property type="molecule type" value="Genomic_DNA"/>
</dbReference>
<accession>A0A9P6L1L7</accession>
<evidence type="ECO:0000256" key="7">
    <source>
        <dbReference type="ARBA" id="ARBA00023163"/>
    </source>
</evidence>
<dbReference type="GO" id="GO:0006974">
    <property type="term" value="P:DNA damage response"/>
    <property type="evidence" value="ECO:0007669"/>
    <property type="project" value="UniProtKB-KW"/>
</dbReference>
<comment type="caution">
    <text evidence="11">The sequence shown here is derived from an EMBL/GenBank/DDBJ whole genome shotgun (WGS) entry which is preliminary data.</text>
</comment>
<evidence type="ECO:0000256" key="8">
    <source>
        <dbReference type="ARBA" id="ARBA00023242"/>
    </source>
</evidence>
<dbReference type="InterPro" id="IPR051236">
    <property type="entry name" value="HAT_RTT109-like"/>
</dbReference>
<dbReference type="InterPro" id="IPR013178">
    <property type="entry name" value="Histone_AcTrfase_Rtt109/CBP"/>
</dbReference>
<reference evidence="11" key="1">
    <citation type="journal article" date="2020" name="Nat. Commun.">
        <title>Large-scale genome sequencing of mycorrhizal fungi provides insights into the early evolution of symbiotic traits.</title>
        <authorList>
            <person name="Miyauchi S."/>
            <person name="Kiss E."/>
            <person name="Kuo A."/>
            <person name="Drula E."/>
            <person name="Kohler A."/>
            <person name="Sanchez-Garcia M."/>
            <person name="Morin E."/>
            <person name="Andreopoulos B."/>
            <person name="Barry K.W."/>
            <person name="Bonito G."/>
            <person name="Buee M."/>
            <person name="Carver A."/>
            <person name="Chen C."/>
            <person name="Cichocki N."/>
            <person name="Clum A."/>
            <person name="Culley D."/>
            <person name="Crous P.W."/>
            <person name="Fauchery L."/>
            <person name="Girlanda M."/>
            <person name="Hayes R.D."/>
            <person name="Keri Z."/>
            <person name="LaButti K."/>
            <person name="Lipzen A."/>
            <person name="Lombard V."/>
            <person name="Magnuson J."/>
            <person name="Maillard F."/>
            <person name="Murat C."/>
            <person name="Nolan M."/>
            <person name="Ohm R.A."/>
            <person name="Pangilinan J."/>
            <person name="Pereira M.F."/>
            <person name="Perotto S."/>
            <person name="Peter M."/>
            <person name="Pfister S."/>
            <person name="Riley R."/>
            <person name="Sitrit Y."/>
            <person name="Stielow J.B."/>
            <person name="Szollosi G."/>
            <person name="Zifcakova L."/>
            <person name="Stursova M."/>
            <person name="Spatafora J.W."/>
            <person name="Tedersoo L."/>
            <person name="Vaario L.M."/>
            <person name="Yamada A."/>
            <person name="Yan M."/>
            <person name="Wang P."/>
            <person name="Xu J."/>
            <person name="Bruns T."/>
            <person name="Baldrian P."/>
            <person name="Vilgalys R."/>
            <person name="Dunand C."/>
            <person name="Henrissat B."/>
            <person name="Grigoriev I.V."/>
            <person name="Hibbett D."/>
            <person name="Nagy L.G."/>
            <person name="Martin F.M."/>
        </authorList>
    </citation>
    <scope>NUCLEOTIDE SEQUENCE</scope>
    <source>
        <strain evidence="11">UH-Tt-Lm1</strain>
    </source>
</reference>
<evidence type="ECO:0000256" key="5">
    <source>
        <dbReference type="ARBA" id="ARBA00022990"/>
    </source>
</evidence>
<evidence type="ECO:0000256" key="3">
    <source>
        <dbReference type="ARBA" id="ARBA00022679"/>
    </source>
</evidence>